<name>A0A8J3B941_9ACTN</name>
<dbReference type="PANTHER" id="PTHR10806">
    <property type="entry name" value="SIGNAL PEPTIDASE COMPLEX CATALYTIC SUBUNIT SEC11"/>
    <property type="match status" value="1"/>
</dbReference>
<dbReference type="InterPro" id="IPR006558">
    <property type="entry name" value="LamG-like"/>
</dbReference>
<reference evidence="10" key="1">
    <citation type="journal article" date="2014" name="Int. J. Syst. Evol. Microbiol.">
        <title>Complete genome sequence of Corynebacterium casei LMG S-19264T (=DSM 44701T), isolated from a smear-ripened cheese.</title>
        <authorList>
            <consortium name="US DOE Joint Genome Institute (JGI-PGF)"/>
            <person name="Walter F."/>
            <person name="Albersmeier A."/>
            <person name="Kalinowski J."/>
            <person name="Ruckert C."/>
        </authorList>
    </citation>
    <scope>NUCLEOTIDE SEQUENCE</scope>
    <source>
        <strain evidence="10">JCM 3090</strain>
    </source>
</reference>
<evidence type="ECO:0000256" key="4">
    <source>
        <dbReference type="ARBA" id="ARBA00022989"/>
    </source>
</evidence>
<dbReference type="AlphaFoldDB" id="A0A8J3B941"/>
<evidence type="ECO:0000256" key="1">
    <source>
        <dbReference type="ARBA" id="ARBA00004370"/>
    </source>
</evidence>
<dbReference type="Pfam" id="PF13385">
    <property type="entry name" value="Laminin_G_3"/>
    <property type="match status" value="1"/>
</dbReference>
<feature type="transmembrane region" description="Helical" evidence="8">
    <location>
        <begin position="25"/>
        <end position="52"/>
    </location>
</feature>
<dbReference type="InterPro" id="IPR013320">
    <property type="entry name" value="ConA-like_dom_sf"/>
</dbReference>
<dbReference type="EMBL" id="BMQB01000005">
    <property type="protein sequence ID" value="GGJ94365.1"/>
    <property type="molecule type" value="Genomic_DNA"/>
</dbReference>
<comment type="subcellular location">
    <subcellularLocation>
        <location evidence="1">Membrane</location>
    </subcellularLocation>
</comment>
<keyword evidence="4 8" id="KW-1133">Transmembrane helix</keyword>
<dbReference type="NCBIfam" id="TIGR02228">
    <property type="entry name" value="sigpep_I_arch"/>
    <property type="match status" value="1"/>
</dbReference>
<dbReference type="SUPFAM" id="SSF51306">
    <property type="entry name" value="LexA/Signal peptidase"/>
    <property type="match status" value="1"/>
</dbReference>
<dbReference type="Gene3D" id="2.10.109.10">
    <property type="entry name" value="Umud Fragment, subunit A"/>
    <property type="match status" value="1"/>
</dbReference>
<keyword evidence="6" id="KW-1015">Disulfide bond</keyword>
<evidence type="ECO:0000256" key="6">
    <source>
        <dbReference type="ARBA" id="ARBA00023157"/>
    </source>
</evidence>
<dbReference type="CDD" id="cd06530">
    <property type="entry name" value="S26_SPase_I"/>
    <property type="match status" value="1"/>
</dbReference>
<reference evidence="10" key="2">
    <citation type="submission" date="2020-09" db="EMBL/GenBank/DDBJ databases">
        <authorList>
            <person name="Sun Q."/>
            <person name="Ohkuma M."/>
        </authorList>
    </citation>
    <scope>NUCLEOTIDE SEQUENCE</scope>
    <source>
        <strain evidence="10">JCM 3090</strain>
    </source>
</reference>
<sequence length="446" mass="46242">MIAVRSPGPDTSPARGRLGALATDAARVVLSSTLMAVFTLLACVLAPLTWGWHAYTVTSGSMQPLVRPGDVVLASTVDPRRPPDVGAVVVLSPIERGRPPITHRVVERLPDGRYRTKGDANRQPDARLVDTGQIIGRARLVVPLIGLVPLRLGPGAPVLGVLVVLGSLAAGLVARHRRARPPTPPATAAAGLAAVVLLAAAGTVATGSRAAWVGTSGTPAHTWVTSDFYYEAMVASAPASYWRLGGNNATSAPDVMGAAAMALVNTPTVGRPGALRGDPDTAMGFFRAPAISYGTVTSAAHSFAGSMTVAAWSRVSGVTSNWRLVFKGTSGNLNYLLSWDTSGNNMRFLVDPAATSRVTATGAYPAGGAWHFIVGSYDGAFVRLYVDGQQLHQVALTGALKTNANALTVSENNASTGMIGDVDEVAVWGRALSAGEINHLWTIGHP</sequence>
<feature type="domain" description="LamG-like jellyroll fold" evidence="9">
    <location>
        <begin position="305"/>
        <end position="435"/>
    </location>
</feature>
<dbReference type="Gene3D" id="2.60.120.200">
    <property type="match status" value="1"/>
</dbReference>
<dbReference type="GO" id="GO:0004252">
    <property type="term" value="F:serine-type endopeptidase activity"/>
    <property type="evidence" value="ECO:0007669"/>
    <property type="project" value="UniProtKB-UniRule"/>
</dbReference>
<comment type="caution">
    <text evidence="10">The sequence shown here is derived from an EMBL/GenBank/DDBJ whole genome shotgun (WGS) entry which is preliminary data.</text>
</comment>
<dbReference type="InterPro" id="IPR019533">
    <property type="entry name" value="Peptidase_S26"/>
</dbReference>
<dbReference type="SMART" id="SM00560">
    <property type="entry name" value="LamGL"/>
    <property type="match status" value="1"/>
</dbReference>
<dbReference type="SUPFAM" id="SSF49899">
    <property type="entry name" value="Concanavalin A-like lectins/glucanases"/>
    <property type="match status" value="1"/>
</dbReference>
<feature type="transmembrane region" description="Helical" evidence="8">
    <location>
        <begin position="186"/>
        <end position="205"/>
    </location>
</feature>
<gene>
    <name evidence="10" type="ORF">GCM10010123_25250</name>
</gene>
<keyword evidence="3" id="KW-0732">Signal</keyword>
<keyword evidence="5 8" id="KW-0472">Membrane</keyword>
<dbReference type="GO" id="GO:0009003">
    <property type="term" value="F:signal peptidase activity"/>
    <property type="evidence" value="ECO:0007669"/>
    <property type="project" value="UniProtKB-EC"/>
</dbReference>
<dbReference type="InterPro" id="IPR001733">
    <property type="entry name" value="Peptidase_S26B"/>
</dbReference>
<evidence type="ECO:0000313" key="10">
    <source>
        <dbReference type="EMBL" id="GGJ94365.1"/>
    </source>
</evidence>
<evidence type="ECO:0000256" key="2">
    <source>
        <dbReference type="ARBA" id="ARBA00022692"/>
    </source>
</evidence>
<evidence type="ECO:0000256" key="7">
    <source>
        <dbReference type="NCBIfam" id="TIGR02228"/>
    </source>
</evidence>
<evidence type="ECO:0000313" key="11">
    <source>
        <dbReference type="Proteomes" id="UP000649739"/>
    </source>
</evidence>
<dbReference type="GO" id="GO:0006465">
    <property type="term" value="P:signal peptide processing"/>
    <property type="evidence" value="ECO:0007669"/>
    <property type="project" value="UniProtKB-UniRule"/>
</dbReference>
<accession>A0A8J3B941</accession>
<dbReference type="GO" id="GO:0016020">
    <property type="term" value="C:membrane"/>
    <property type="evidence" value="ECO:0007669"/>
    <property type="project" value="UniProtKB-SubCell"/>
</dbReference>
<dbReference type="Proteomes" id="UP000649739">
    <property type="component" value="Unassembled WGS sequence"/>
</dbReference>
<evidence type="ECO:0000259" key="9">
    <source>
        <dbReference type="SMART" id="SM00560"/>
    </source>
</evidence>
<evidence type="ECO:0000256" key="5">
    <source>
        <dbReference type="ARBA" id="ARBA00023136"/>
    </source>
</evidence>
<protein>
    <recommendedName>
        <fullName evidence="7">Signal peptidase I</fullName>
        <ecNumber evidence="7">3.4.21.89</ecNumber>
    </recommendedName>
</protein>
<evidence type="ECO:0000256" key="3">
    <source>
        <dbReference type="ARBA" id="ARBA00022729"/>
    </source>
</evidence>
<keyword evidence="11" id="KW-1185">Reference proteome</keyword>
<organism evidence="10 11">
    <name type="scientific">Pilimelia anulata</name>
    <dbReference type="NCBI Taxonomy" id="53371"/>
    <lineage>
        <taxon>Bacteria</taxon>
        <taxon>Bacillati</taxon>
        <taxon>Actinomycetota</taxon>
        <taxon>Actinomycetes</taxon>
        <taxon>Micromonosporales</taxon>
        <taxon>Micromonosporaceae</taxon>
        <taxon>Pilimelia</taxon>
    </lineage>
</organism>
<evidence type="ECO:0000256" key="8">
    <source>
        <dbReference type="SAM" id="Phobius"/>
    </source>
</evidence>
<feature type="transmembrane region" description="Helical" evidence="8">
    <location>
        <begin position="156"/>
        <end position="174"/>
    </location>
</feature>
<proteinExistence type="predicted"/>
<dbReference type="EC" id="3.4.21.89" evidence="7"/>
<dbReference type="InterPro" id="IPR036286">
    <property type="entry name" value="LexA/Signal_pep-like_sf"/>
</dbReference>
<keyword evidence="2 8" id="KW-0812">Transmembrane</keyword>
<dbReference type="RefSeq" id="WP_189170322.1">
    <property type="nucleotide sequence ID" value="NZ_BMQB01000005.1"/>
</dbReference>
<dbReference type="PANTHER" id="PTHR10806:SF6">
    <property type="entry name" value="SIGNAL PEPTIDASE COMPLEX CATALYTIC SUBUNIT SEC11"/>
    <property type="match status" value="1"/>
</dbReference>